<reference evidence="1" key="1">
    <citation type="submission" date="2021-06" db="EMBL/GenBank/DDBJ databases">
        <authorList>
            <person name="Kallberg Y."/>
            <person name="Tangrot J."/>
            <person name="Rosling A."/>
        </authorList>
    </citation>
    <scope>NUCLEOTIDE SEQUENCE</scope>
    <source>
        <strain evidence="1">BR232B</strain>
    </source>
</reference>
<protein>
    <submittedName>
        <fullName evidence="1">3440_t:CDS:1</fullName>
    </submittedName>
</protein>
<gene>
    <name evidence="1" type="ORF">PBRASI_LOCUS11654</name>
</gene>
<sequence length="67" mass="7476">ATSRSTSLEQTNFQVTPCLSMELYSEISRLVLSEDEKTALFMYFTKNPAQKVEAAAVLPVCKDDTAR</sequence>
<comment type="caution">
    <text evidence="1">The sequence shown here is derived from an EMBL/GenBank/DDBJ whole genome shotgun (WGS) entry which is preliminary data.</text>
</comment>
<keyword evidence="2" id="KW-1185">Reference proteome</keyword>
<evidence type="ECO:0000313" key="2">
    <source>
        <dbReference type="Proteomes" id="UP000789739"/>
    </source>
</evidence>
<dbReference type="Proteomes" id="UP000789739">
    <property type="component" value="Unassembled WGS sequence"/>
</dbReference>
<feature type="non-terminal residue" evidence="1">
    <location>
        <position position="67"/>
    </location>
</feature>
<organism evidence="1 2">
    <name type="scientific">Paraglomus brasilianum</name>
    <dbReference type="NCBI Taxonomy" id="144538"/>
    <lineage>
        <taxon>Eukaryota</taxon>
        <taxon>Fungi</taxon>
        <taxon>Fungi incertae sedis</taxon>
        <taxon>Mucoromycota</taxon>
        <taxon>Glomeromycotina</taxon>
        <taxon>Glomeromycetes</taxon>
        <taxon>Paraglomerales</taxon>
        <taxon>Paraglomeraceae</taxon>
        <taxon>Paraglomus</taxon>
    </lineage>
</organism>
<dbReference type="EMBL" id="CAJVPI010006262">
    <property type="protein sequence ID" value="CAG8678046.1"/>
    <property type="molecule type" value="Genomic_DNA"/>
</dbReference>
<evidence type="ECO:0000313" key="1">
    <source>
        <dbReference type="EMBL" id="CAG8678046.1"/>
    </source>
</evidence>
<dbReference type="AlphaFoldDB" id="A0A9N9HIE6"/>
<feature type="non-terminal residue" evidence="1">
    <location>
        <position position="1"/>
    </location>
</feature>
<proteinExistence type="predicted"/>
<accession>A0A9N9HIE6</accession>
<dbReference type="OrthoDB" id="2437705at2759"/>
<name>A0A9N9HIE6_9GLOM</name>